<dbReference type="NCBIfam" id="TIGR00045">
    <property type="entry name" value="glycerate kinase"/>
    <property type="match status" value="1"/>
</dbReference>
<protein>
    <submittedName>
        <fullName evidence="5">Glycerate kinase</fullName>
    </submittedName>
</protein>
<keyword evidence="2 4" id="KW-0808">Transferase</keyword>
<proteinExistence type="inferred from homology"/>
<dbReference type="Pfam" id="PF02595">
    <property type="entry name" value="Gly_kinase"/>
    <property type="match status" value="1"/>
</dbReference>
<evidence type="ECO:0000256" key="1">
    <source>
        <dbReference type="ARBA" id="ARBA00006284"/>
    </source>
</evidence>
<evidence type="ECO:0000256" key="2">
    <source>
        <dbReference type="ARBA" id="ARBA00022679"/>
    </source>
</evidence>
<dbReference type="InterPro" id="IPR004381">
    <property type="entry name" value="Glycerate_kinase"/>
</dbReference>
<reference evidence="5 6" key="1">
    <citation type="submission" date="2017-05" db="EMBL/GenBank/DDBJ databases">
        <title>Vagococcus spp. assemblies.</title>
        <authorList>
            <person name="Gulvik C.A."/>
        </authorList>
    </citation>
    <scope>NUCLEOTIDE SEQUENCE [LARGE SCALE GENOMIC DNA]</scope>
    <source>
        <strain evidence="5 6">CCUG 51432</strain>
    </source>
</reference>
<dbReference type="GO" id="GO:0008887">
    <property type="term" value="F:glycerate kinase activity"/>
    <property type="evidence" value="ECO:0007669"/>
    <property type="project" value="UniProtKB-UniRule"/>
</dbReference>
<organism evidence="5 6">
    <name type="scientific">Vagococcus elongatus</name>
    <dbReference type="NCBI Taxonomy" id="180344"/>
    <lineage>
        <taxon>Bacteria</taxon>
        <taxon>Bacillati</taxon>
        <taxon>Bacillota</taxon>
        <taxon>Bacilli</taxon>
        <taxon>Lactobacillales</taxon>
        <taxon>Enterococcaceae</taxon>
        <taxon>Vagococcus</taxon>
    </lineage>
</organism>
<dbReference type="Gene3D" id="3.40.50.10350">
    <property type="entry name" value="Glycerate kinase, domain 1"/>
    <property type="match status" value="1"/>
</dbReference>
<keyword evidence="6" id="KW-1185">Reference proteome</keyword>
<evidence type="ECO:0000313" key="6">
    <source>
        <dbReference type="Proteomes" id="UP000287605"/>
    </source>
</evidence>
<dbReference type="Gene3D" id="3.90.1510.10">
    <property type="entry name" value="Glycerate kinase, domain 2"/>
    <property type="match status" value="1"/>
</dbReference>
<keyword evidence="3 4" id="KW-0418">Kinase</keyword>
<dbReference type="InterPro" id="IPR018197">
    <property type="entry name" value="Glycerate_kinase_RE-like"/>
</dbReference>
<dbReference type="EMBL" id="NGKA01000007">
    <property type="protein sequence ID" value="RSU12661.1"/>
    <property type="molecule type" value="Genomic_DNA"/>
</dbReference>
<dbReference type="SUPFAM" id="SSF110738">
    <property type="entry name" value="Glycerate kinase I"/>
    <property type="match status" value="1"/>
</dbReference>
<name>A0A430AX59_9ENTE</name>
<accession>A0A430AX59</accession>
<dbReference type="Proteomes" id="UP000287605">
    <property type="component" value="Unassembled WGS sequence"/>
</dbReference>
<sequence length="372" mass="39596">MKIISAIDSMKGSLSSVEANKIIEEVFMSEEVQVKKIAIADGGEGTVEAFITNYTGQYEQISCQNLRGKVGTSFFGWLAQEKIAVIESALTCGIQFLDGTDRTHPSQTNSAGLGESILAALDKGAKTIIIGLGGTGTVDGGMGAMHALGVEFFDISGNVLSPKGENLGLVRQVSKENLDARVNNVEFIIAADVESPLTGPTGAVYMFGTQKGIKQEELKTYETMMINYEQVLLDGDTPQKGDGAAGGLGIALRKLLNAKMVRGFDLIAHYSALEEEIRTADLVITGEGKIDSQSLQGKVPIGIGQIAKKYQLPVIAFVGSVEGDPAIFHLNGLDVVIPIVDRISSLGEAMKNAKGNLKRAAMRTKQLLFLLK</sequence>
<dbReference type="RefSeq" id="WP_126808415.1">
    <property type="nucleotide sequence ID" value="NZ_NGKA01000007.1"/>
</dbReference>
<dbReference type="PIRSF" id="PIRSF006078">
    <property type="entry name" value="GlxK"/>
    <property type="match status" value="1"/>
</dbReference>
<dbReference type="OrthoDB" id="9774290at2"/>
<dbReference type="GO" id="GO:0031388">
    <property type="term" value="P:organic acid phosphorylation"/>
    <property type="evidence" value="ECO:0007669"/>
    <property type="project" value="UniProtKB-UniRule"/>
</dbReference>
<dbReference type="AlphaFoldDB" id="A0A430AX59"/>
<evidence type="ECO:0000256" key="4">
    <source>
        <dbReference type="PIRNR" id="PIRNR006078"/>
    </source>
</evidence>
<dbReference type="PANTHER" id="PTHR21599">
    <property type="entry name" value="GLYCERATE KINASE"/>
    <property type="match status" value="1"/>
</dbReference>
<evidence type="ECO:0000313" key="5">
    <source>
        <dbReference type="EMBL" id="RSU12661.1"/>
    </source>
</evidence>
<dbReference type="PANTHER" id="PTHR21599:SF0">
    <property type="entry name" value="GLYCERATE KINASE"/>
    <property type="match status" value="1"/>
</dbReference>
<comment type="similarity">
    <text evidence="1 4">Belongs to the glycerate kinase type-1 family.</text>
</comment>
<comment type="caution">
    <text evidence="5">The sequence shown here is derived from an EMBL/GenBank/DDBJ whole genome shotgun (WGS) entry which is preliminary data.</text>
</comment>
<gene>
    <name evidence="5" type="ORF">CBF29_05905</name>
</gene>
<dbReference type="InterPro" id="IPR018193">
    <property type="entry name" value="Glyc_kinase_flavodox-like_fold"/>
</dbReference>
<evidence type="ECO:0000256" key="3">
    <source>
        <dbReference type="ARBA" id="ARBA00022777"/>
    </source>
</evidence>
<dbReference type="InterPro" id="IPR036129">
    <property type="entry name" value="Glycerate_kinase_sf"/>
</dbReference>